<dbReference type="Proteomes" id="UP000030752">
    <property type="component" value="Unassembled WGS sequence"/>
</dbReference>
<reference evidence="1 2" key="1">
    <citation type="submission" date="2013-03" db="EMBL/GenBank/DDBJ databases">
        <title>The Genome Sequence of Phialophora europaea CBS 101466.</title>
        <authorList>
            <consortium name="The Broad Institute Genomics Platform"/>
            <person name="Cuomo C."/>
            <person name="de Hoog S."/>
            <person name="Gorbushina A."/>
            <person name="Walker B."/>
            <person name="Young S.K."/>
            <person name="Zeng Q."/>
            <person name="Gargeya S."/>
            <person name="Fitzgerald M."/>
            <person name="Haas B."/>
            <person name="Abouelleil A."/>
            <person name="Allen A.W."/>
            <person name="Alvarado L."/>
            <person name="Arachchi H.M."/>
            <person name="Berlin A.M."/>
            <person name="Chapman S.B."/>
            <person name="Gainer-Dewar J."/>
            <person name="Goldberg J."/>
            <person name="Griggs A."/>
            <person name="Gujja S."/>
            <person name="Hansen M."/>
            <person name="Howarth C."/>
            <person name="Imamovic A."/>
            <person name="Ireland A."/>
            <person name="Larimer J."/>
            <person name="McCowan C."/>
            <person name="Murphy C."/>
            <person name="Pearson M."/>
            <person name="Poon T.W."/>
            <person name="Priest M."/>
            <person name="Roberts A."/>
            <person name="Saif S."/>
            <person name="Shea T."/>
            <person name="Sisk P."/>
            <person name="Sykes S."/>
            <person name="Wortman J."/>
            <person name="Nusbaum C."/>
            <person name="Birren B."/>
        </authorList>
    </citation>
    <scope>NUCLEOTIDE SEQUENCE [LARGE SCALE GENOMIC DNA]</scope>
    <source>
        <strain evidence="1 2">CBS 101466</strain>
    </source>
</reference>
<dbReference type="GeneID" id="19972261"/>
<dbReference type="VEuPathDB" id="FungiDB:HMPREF1541_04922"/>
<dbReference type="AlphaFoldDB" id="W2RXY0"/>
<proteinExistence type="predicted"/>
<dbReference type="InParanoid" id="W2RXY0"/>
<sequence>MLKVPNKTNTSPKLLLDLPDEILHKNIGMVLPKGFTGFAKYNADRPQLDWSPRWAPNMTLICKTIATHAQPILGRNSALHIPEGKRQFELCDGDHDDEADFGVLQCDVFPKYMVQGVTELTISQSKVFQLRYVD</sequence>
<evidence type="ECO:0000313" key="2">
    <source>
        <dbReference type="Proteomes" id="UP000030752"/>
    </source>
</evidence>
<gene>
    <name evidence="1" type="ORF">HMPREF1541_04922</name>
</gene>
<evidence type="ECO:0000313" key="1">
    <source>
        <dbReference type="EMBL" id="ETN40643.1"/>
    </source>
</evidence>
<protein>
    <submittedName>
        <fullName evidence="1">Uncharacterized protein</fullName>
    </submittedName>
</protein>
<keyword evidence="2" id="KW-1185">Reference proteome</keyword>
<dbReference type="EMBL" id="KB822720">
    <property type="protein sequence ID" value="ETN40643.1"/>
    <property type="molecule type" value="Genomic_DNA"/>
</dbReference>
<dbReference type="HOGENOM" id="CLU_1896135_0_0_1"/>
<accession>W2RXY0</accession>
<dbReference type="RefSeq" id="XP_008717486.1">
    <property type="nucleotide sequence ID" value="XM_008719264.1"/>
</dbReference>
<organism evidence="1 2">
    <name type="scientific">Cyphellophora europaea (strain CBS 101466)</name>
    <name type="common">Phialophora europaea</name>
    <dbReference type="NCBI Taxonomy" id="1220924"/>
    <lineage>
        <taxon>Eukaryota</taxon>
        <taxon>Fungi</taxon>
        <taxon>Dikarya</taxon>
        <taxon>Ascomycota</taxon>
        <taxon>Pezizomycotina</taxon>
        <taxon>Eurotiomycetes</taxon>
        <taxon>Chaetothyriomycetidae</taxon>
        <taxon>Chaetothyriales</taxon>
        <taxon>Cyphellophoraceae</taxon>
        <taxon>Cyphellophora</taxon>
    </lineage>
</organism>
<name>W2RXY0_CYPE1</name>